<evidence type="ECO:0000256" key="11">
    <source>
        <dbReference type="HAMAP-Rule" id="MF_00766"/>
    </source>
</evidence>
<dbReference type="EC" id="2.4.99.28" evidence="11"/>
<dbReference type="GO" id="GO:0016763">
    <property type="term" value="F:pentosyltransferase activity"/>
    <property type="evidence" value="ECO:0007669"/>
    <property type="project" value="InterPro"/>
</dbReference>
<dbReference type="Pfam" id="PF00912">
    <property type="entry name" value="Transgly"/>
    <property type="match status" value="1"/>
</dbReference>
<comment type="pathway">
    <text evidence="11">Cell wall biogenesis; peptidoglycan biosynthesis.</text>
</comment>
<evidence type="ECO:0000256" key="6">
    <source>
        <dbReference type="ARBA" id="ARBA00022960"/>
    </source>
</evidence>
<dbReference type="GO" id="GO:0008360">
    <property type="term" value="P:regulation of cell shape"/>
    <property type="evidence" value="ECO:0007669"/>
    <property type="project" value="UniProtKB-KW"/>
</dbReference>
<evidence type="ECO:0000313" key="15">
    <source>
        <dbReference type="Proteomes" id="UP000231553"/>
    </source>
</evidence>
<dbReference type="UniPathway" id="UPA00219"/>
<keyword evidence="9 11" id="KW-0472">Membrane</keyword>
<dbReference type="GO" id="GO:0071555">
    <property type="term" value="P:cell wall organization"/>
    <property type="evidence" value="ECO:0007669"/>
    <property type="project" value="UniProtKB-KW"/>
</dbReference>
<keyword evidence="7 11" id="KW-0573">Peptidoglycan synthesis</keyword>
<evidence type="ECO:0000256" key="12">
    <source>
        <dbReference type="SAM" id="MobiDB-lite"/>
    </source>
</evidence>
<keyword evidence="2 11" id="KW-0997">Cell inner membrane</keyword>
<comment type="function">
    <text evidence="11">Peptidoglycan polymerase that catalyzes glycan chain elongation from lipid-linked precursors.</text>
</comment>
<keyword evidence="6 11" id="KW-0133">Cell shape</keyword>
<evidence type="ECO:0000256" key="9">
    <source>
        <dbReference type="ARBA" id="ARBA00023136"/>
    </source>
</evidence>
<evidence type="ECO:0000256" key="4">
    <source>
        <dbReference type="ARBA" id="ARBA00022679"/>
    </source>
</evidence>
<evidence type="ECO:0000256" key="8">
    <source>
        <dbReference type="ARBA" id="ARBA00022989"/>
    </source>
</evidence>
<comment type="subcellular location">
    <subcellularLocation>
        <location evidence="11">Cell inner membrane</location>
        <topology evidence="11">Single-pass membrane protein</topology>
    </subcellularLocation>
</comment>
<dbReference type="GO" id="GO:0009274">
    <property type="term" value="C:peptidoglycan-based cell wall"/>
    <property type="evidence" value="ECO:0007669"/>
    <property type="project" value="InterPro"/>
</dbReference>
<gene>
    <name evidence="11" type="primary">mtgA</name>
    <name evidence="14" type="ORF">CVM52_05375</name>
</gene>
<dbReference type="Proteomes" id="UP000231553">
    <property type="component" value="Unassembled WGS sequence"/>
</dbReference>
<dbReference type="OrthoDB" id="9766909at2"/>
<dbReference type="SUPFAM" id="SSF53955">
    <property type="entry name" value="Lysozyme-like"/>
    <property type="match status" value="1"/>
</dbReference>
<evidence type="ECO:0000256" key="7">
    <source>
        <dbReference type="ARBA" id="ARBA00022984"/>
    </source>
</evidence>
<feature type="domain" description="Glycosyl transferase family 51" evidence="13">
    <location>
        <begin position="73"/>
        <end position="231"/>
    </location>
</feature>
<proteinExistence type="inferred from homology"/>
<sequence length="248" mass="26809">MAKAAGRTSNKRGRKTAKADKRKPFRPIRFVLFLLLRSATVLVVLTLALVLLFAAINPPITHTIWAEQRRLGAVERDWVAIEQIAPVMARSVVAAEDANFCLHWGFDIEAIRAALEAGGQRGGSTISQQVVKNVFLWQGRSWIRKALEAAITPAVEAVWSKRRIVEVYLNVAEMGEGVFGVGAAAQEYFGVTPDKLSPQQAARIAAVLPAPRSRSAANPSAGVRRRAASIADGAATIRADGRAACFED</sequence>
<dbReference type="RefSeq" id="WP_100161521.1">
    <property type="nucleotide sequence ID" value="NZ_PGTB01000009.1"/>
</dbReference>
<dbReference type="GO" id="GO:0009252">
    <property type="term" value="P:peptidoglycan biosynthetic process"/>
    <property type="evidence" value="ECO:0007669"/>
    <property type="project" value="UniProtKB-UniRule"/>
</dbReference>
<evidence type="ECO:0000256" key="2">
    <source>
        <dbReference type="ARBA" id="ARBA00022519"/>
    </source>
</evidence>
<keyword evidence="10 11" id="KW-0961">Cell wall biogenesis/degradation</keyword>
<dbReference type="AlphaFoldDB" id="A0A2M8J4U9"/>
<evidence type="ECO:0000256" key="5">
    <source>
        <dbReference type="ARBA" id="ARBA00022692"/>
    </source>
</evidence>
<dbReference type="HAMAP" id="MF_00766">
    <property type="entry name" value="PGT_MtgA"/>
    <property type="match status" value="1"/>
</dbReference>
<comment type="caution">
    <text evidence="14">The sequence shown here is derived from an EMBL/GenBank/DDBJ whole genome shotgun (WGS) entry which is preliminary data.</text>
</comment>
<dbReference type="GO" id="GO:0005886">
    <property type="term" value="C:plasma membrane"/>
    <property type="evidence" value="ECO:0007669"/>
    <property type="project" value="UniProtKB-SubCell"/>
</dbReference>
<dbReference type="InterPro" id="IPR023346">
    <property type="entry name" value="Lysozyme-like_dom_sf"/>
</dbReference>
<comment type="catalytic activity">
    <reaction evidence="11">
        <text>[GlcNAc-(1-&gt;4)-Mur2Ac(oyl-L-Ala-gamma-D-Glu-L-Lys-D-Ala-D-Ala)](n)-di-trans,octa-cis-undecaprenyl diphosphate + beta-D-GlcNAc-(1-&gt;4)-Mur2Ac(oyl-L-Ala-gamma-D-Glu-L-Lys-D-Ala-D-Ala)-di-trans,octa-cis-undecaprenyl diphosphate = [GlcNAc-(1-&gt;4)-Mur2Ac(oyl-L-Ala-gamma-D-Glu-L-Lys-D-Ala-D-Ala)](n+1)-di-trans,octa-cis-undecaprenyl diphosphate + di-trans,octa-cis-undecaprenyl diphosphate + H(+)</text>
        <dbReference type="Rhea" id="RHEA:23708"/>
        <dbReference type="Rhea" id="RHEA-COMP:9602"/>
        <dbReference type="Rhea" id="RHEA-COMP:9603"/>
        <dbReference type="ChEBI" id="CHEBI:15378"/>
        <dbReference type="ChEBI" id="CHEBI:58405"/>
        <dbReference type="ChEBI" id="CHEBI:60033"/>
        <dbReference type="ChEBI" id="CHEBI:78435"/>
        <dbReference type="EC" id="2.4.99.28"/>
    </reaction>
</comment>
<keyword evidence="5 11" id="KW-0812">Transmembrane</keyword>
<keyword evidence="8 11" id="KW-1133">Transmembrane helix</keyword>
<comment type="similarity">
    <text evidence="11">Belongs to the glycosyltransferase 51 family.</text>
</comment>
<dbReference type="PANTHER" id="PTHR30400:SF0">
    <property type="entry name" value="BIOSYNTHETIC PEPTIDOGLYCAN TRANSGLYCOSYLASE"/>
    <property type="match status" value="1"/>
</dbReference>
<dbReference type="NCBIfam" id="TIGR02070">
    <property type="entry name" value="mono_pep_trsgly"/>
    <property type="match status" value="1"/>
</dbReference>
<keyword evidence="1 11" id="KW-1003">Cell membrane</keyword>
<dbReference type="PANTHER" id="PTHR30400">
    <property type="entry name" value="MONOFUNCTIONAL BIOSYNTHETIC PEPTIDOGLYCAN TRANSGLYCOSYLASE"/>
    <property type="match status" value="1"/>
</dbReference>
<dbReference type="InterPro" id="IPR011812">
    <property type="entry name" value="Pep_trsgly"/>
</dbReference>
<reference evidence="14 15" key="1">
    <citation type="journal article" date="2018" name="Int. J. Syst. Evol. Microbiol.">
        <title>Pseudooceanicola lipolyticus sp. nov., a marine alphaproteobacterium, reclassification of Oceanicola flagellatus as Pseudooceanicola flagellatus comb. nov. and emended description of the genus Pseudooceanicola.</title>
        <authorList>
            <person name="Huang M.-M."/>
            <person name="Guo L.-L."/>
            <person name="Wu Y.-H."/>
            <person name="Lai Q.-L."/>
            <person name="Shao Z.-Z."/>
            <person name="Wang C.-S."/>
            <person name="Wu M."/>
            <person name="Xu X.-W."/>
        </authorList>
    </citation>
    <scope>NUCLEOTIDE SEQUENCE [LARGE SCALE GENOMIC DNA]</scope>
    <source>
        <strain evidence="14 15">157</strain>
    </source>
</reference>
<evidence type="ECO:0000256" key="1">
    <source>
        <dbReference type="ARBA" id="ARBA00022475"/>
    </source>
</evidence>
<feature type="compositionally biased region" description="Basic residues" evidence="12">
    <location>
        <begin position="9"/>
        <end position="20"/>
    </location>
</feature>
<name>A0A2M8J4U9_9RHOB</name>
<organism evidence="14 15">
    <name type="scientific">Pseudooceanicola lipolyticus</name>
    <dbReference type="NCBI Taxonomy" id="2029104"/>
    <lineage>
        <taxon>Bacteria</taxon>
        <taxon>Pseudomonadati</taxon>
        <taxon>Pseudomonadota</taxon>
        <taxon>Alphaproteobacteria</taxon>
        <taxon>Rhodobacterales</taxon>
        <taxon>Paracoccaceae</taxon>
        <taxon>Pseudooceanicola</taxon>
    </lineage>
</organism>
<dbReference type="EMBL" id="PGTB01000009">
    <property type="protein sequence ID" value="PJE37800.1"/>
    <property type="molecule type" value="Genomic_DNA"/>
</dbReference>
<evidence type="ECO:0000313" key="14">
    <source>
        <dbReference type="EMBL" id="PJE37800.1"/>
    </source>
</evidence>
<evidence type="ECO:0000256" key="3">
    <source>
        <dbReference type="ARBA" id="ARBA00022676"/>
    </source>
</evidence>
<evidence type="ECO:0000256" key="10">
    <source>
        <dbReference type="ARBA" id="ARBA00023316"/>
    </source>
</evidence>
<dbReference type="InterPro" id="IPR001264">
    <property type="entry name" value="Glyco_trans_51"/>
</dbReference>
<keyword evidence="4 11" id="KW-0808">Transferase</keyword>
<dbReference type="InterPro" id="IPR036950">
    <property type="entry name" value="PBP_transglycosylase"/>
</dbReference>
<dbReference type="GO" id="GO:0008955">
    <property type="term" value="F:peptidoglycan glycosyltransferase activity"/>
    <property type="evidence" value="ECO:0007669"/>
    <property type="project" value="UniProtKB-UniRule"/>
</dbReference>
<evidence type="ECO:0000259" key="13">
    <source>
        <dbReference type="Pfam" id="PF00912"/>
    </source>
</evidence>
<dbReference type="Gene3D" id="1.10.3810.10">
    <property type="entry name" value="Biosynthetic peptidoglycan transglycosylase-like"/>
    <property type="match status" value="1"/>
</dbReference>
<accession>A0A2M8J4U9</accession>
<keyword evidence="15" id="KW-1185">Reference proteome</keyword>
<keyword evidence="3 11" id="KW-0328">Glycosyltransferase</keyword>
<protein>
    <recommendedName>
        <fullName evidence="11">Biosynthetic peptidoglycan transglycosylase</fullName>
        <ecNumber evidence="11">2.4.99.28</ecNumber>
    </recommendedName>
    <alternativeName>
        <fullName evidence="11">Glycan polymerase</fullName>
    </alternativeName>
    <alternativeName>
        <fullName evidence="11">Peptidoglycan glycosyltransferase MtgA</fullName>
        <shortName evidence="11">PGT</shortName>
    </alternativeName>
</protein>
<feature type="region of interest" description="Disordered" evidence="12">
    <location>
        <begin position="1"/>
        <end position="20"/>
    </location>
</feature>